<keyword evidence="1" id="KW-0472">Membrane</keyword>
<organism evidence="2">
    <name type="scientific">viral metagenome</name>
    <dbReference type="NCBI Taxonomy" id="1070528"/>
    <lineage>
        <taxon>unclassified sequences</taxon>
        <taxon>metagenomes</taxon>
        <taxon>organismal metagenomes</taxon>
    </lineage>
</organism>
<reference evidence="2" key="1">
    <citation type="journal article" date="2020" name="Nature">
        <title>Giant virus diversity and host interactions through global metagenomics.</title>
        <authorList>
            <person name="Schulz F."/>
            <person name="Roux S."/>
            <person name="Paez-Espino D."/>
            <person name="Jungbluth S."/>
            <person name="Walsh D.A."/>
            <person name="Denef V.J."/>
            <person name="McMahon K.D."/>
            <person name="Konstantinidis K.T."/>
            <person name="Eloe-Fadrosh E.A."/>
            <person name="Kyrpides N.C."/>
            <person name="Woyke T."/>
        </authorList>
    </citation>
    <scope>NUCLEOTIDE SEQUENCE</scope>
    <source>
        <strain evidence="2">GVMAG-S-1017244-22</strain>
    </source>
</reference>
<feature type="transmembrane region" description="Helical" evidence="1">
    <location>
        <begin position="139"/>
        <end position="157"/>
    </location>
</feature>
<proteinExistence type="predicted"/>
<keyword evidence="1" id="KW-0812">Transmembrane</keyword>
<keyword evidence="1" id="KW-1133">Transmembrane helix</keyword>
<dbReference type="AlphaFoldDB" id="A0A6C0LVT7"/>
<dbReference type="EMBL" id="MN740581">
    <property type="protein sequence ID" value="QHU34859.1"/>
    <property type="molecule type" value="Genomic_DNA"/>
</dbReference>
<protein>
    <submittedName>
        <fullName evidence="2">Uncharacterized protein</fullName>
    </submittedName>
</protein>
<evidence type="ECO:0000313" key="2">
    <source>
        <dbReference type="EMBL" id="QHU34859.1"/>
    </source>
</evidence>
<name>A0A6C0LVT7_9ZZZZ</name>
<sequence length="159" mass="19037">MRRSTNSLQSLTSLPSLPSSTSINSITKINNNRDFQKYVADIEYDIIKVSNDYYYFTNKFNKKINNIINRYEGRTNSLFIDIRNRESDYRKLNIKIKNIIKDFNEYKNNTCICTNVSNYMTISHDNIKDIDNIYRNINIFMYIYTSFVLVMITYYCIRI</sequence>
<accession>A0A6C0LVT7</accession>
<evidence type="ECO:0000256" key="1">
    <source>
        <dbReference type="SAM" id="Phobius"/>
    </source>
</evidence>